<comment type="caution">
    <text evidence="1">The sequence shown here is derived from an EMBL/GenBank/DDBJ whole genome shotgun (WGS) entry which is preliminary data.</text>
</comment>
<evidence type="ECO:0000313" key="1">
    <source>
        <dbReference type="EMBL" id="MUL38424.1"/>
    </source>
</evidence>
<protein>
    <submittedName>
        <fullName evidence="1">Uncharacterized protein</fullName>
    </submittedName>
</protein>
<accession>A0A6N8G0A2</accession>
<evidence type="ECO:0000313" key="2">
    <source>
        <dbReference type="Proteomes" id="UP000441797"/>
    </source>
</evidence>
<reference evidence="1 2" key="1">
    <citation type="journal article" date="2019" name="Front. Microbiol.">
        <title>Genomic Features for Desiccation Tolerance and Sugar Biosynthesis in the Extremophile Gloeocapsopsis sp. UTEX B3054.</title>
        <authorList>
            <person name="Urrejola C."/>
            <person name="Alcorta J."/>
            <person name="Salas L."/>
            <person name="Vasquez M."/>
            <person name="Polz M.F."/>
            <person name="Vicuna R."/>
            <person name="Diez B."/>
        </authorList>
    </citation>
    <scope>NUCLEOTIDE SEQUENCE [LARGE SCALE GENOMIC DNA]</scope>
    <source>
        <strain evidence="1 2">1H9</strain>
    </source>
</reference>
<dbReference type="OrthoDB" id="468082at2"/>
<dbReference type="RefSeq" id="WP_105219400.1">
    <property type="nucleotide sequence ID" value="NZ_CAWNSU010000034.1"/>
</dbReference>
<sequence length="72" mass="8121">MAIINYLLNSYFSDNLEGCHPIEARLPRIILVIAIACTSAIMQGLDIRASKIEHDICRPKAAGRIQRRHSNF</sequence>
<proteinExistence type="predicted"/>
<gene>
    <name evidence="1" type="ORF">BWI75_19345</name>
</gene>
<keyword evidence="2" id="KW-1185">Reference proteome</keyword>
<name>A0A6N8G0A2_9CHRO</name>
<dbReference type="Proteomes" id="UP000441797">
    <property type="component" value="Unassembled WGS sequence"/>
</dbReference>
<dbReference type="EMBL" id="NAPY01000039">
    <property type="protein sequence ID" value="MUL38424.1"/>
    <property type="molecule type" value="Genomic_DNA"/>
</dbReference>
<organism evidence="1 2">
    <name type="scientific">Gloeocapsopsis dulcis AAB1 = 1H9</name>
    <dbReference type="NCBI Taxonomy" id="1433147"/>
    <lineage>
        <taxon>Bacteria</taxon>
        <taxon>Bacillati</taxon>
        <taxon>Cyanobacteriota</taxon>
        <taxon>Cyanophyceae</taxon>
        <taxon>Oscillatoriophycideae</taxon>
        <taxon>Chroococcales</taxon>
        <taxon>Chroococcaceae</taxon>
        <taxon>Gloeocapsopsis</taxon>
        <taxon>Gloeocapsopsis dulcis</taxon>
    </lineage>
</organism>
<dbReference type="AlphaFoldDB" id="A0A6N8G0A2"/>